<reference evidence="1" key="1">
    <citation type="submission" date="2014-07" db="EMBL/GenBank/DDBJ databases">
        <title>Molecular phylogeny and genetic analysis of green leafhopper- Nephotettix virescens (Distant) using mitochondrial COI gene.</title>
        <authorList>
            <person name="Sreejith K."/>
            <person name="Lazar K.V."/>
            <person name="Sebastian C.D."/>
        </authorList>
    </citation>
    <scope>NUCLEOTIDE SEQUENCE</scope>
</reference>
<gene>
    <name evidence="1" type="primary">COI</name>
</gene>
<dbReference type="AlphaFoldDB" id="A0A077JD78"/>
<sequence>MGSPPPEGSKNVVLMFRSVSSMVIAPANTGKESNSSMAVIKTDHTNKGVRSMSIPLGRMLITVEMKFTAPKIDEMPAKCNEKIDMSTLGPEWAMFLESGGYTVQPVPTPISTSDLIKSNVKEGGKSQNLMLFNRGNAMSGAPIMMGKSQFPKPPIMMGITMKKIMMNACDVTMTLYIWSLLMNDPGCANSIRMIIL</sequence>
<geneLocation type="mitochondrion" evidence="1"/>
<keyword evidence="1" id="KW-0496">Mitochondrion</keyword>
<dbReference type="EMBL" id="AB976528">
    <property type="protein sequence ID" value="BAP16792.1"/>
    <property type="molecule type" value="Genomic_DNA"/>
</dbReference>
<organism evidence="1">
    <name type="scientific">Nephotettix virescens</name>
    <name type="common">Rice green leafhopper</name>
    <dbReference type="NCBI Taxonomy" id="1032906"/>
    <lineage>
        <taxon>Eukaryota</taxon>
        <taxon>Metazoa</taxon>
        <taxon>Ecdysozoa</taxon>
        <taxon>Arthropoda</taxon>
        <taxon>Hexapoda</taxon>
        <taxon>Insecta</taxon>
        <taxon>Pterygota</taxon>
        <taxon>Neoptera</taxon>
        <taxon>Paraneoptera</taxon>
        <taxon>Hemiptera</taxon>
        <taxon>Auchenorrhyncha</taxon>
        <taxon>Membracoidea</taxon>
        <taxon>Cicadellidae</taxon>
        <taxon>Deltocephalinae</taxon>
        <taxon>Chiasmini</taxon>
        <taxon>Nephotettix</taxon>
    </lineage>
</organism>
<accession>A0A077JD78</accession>
<name>A0A077JD78_NEPVI</name>
<evidence type="ECO:0000313" key="1">
    <source>
        <dbReference type="EMBL" id="BAP16792.1"/>
    </source>
</evidence>
<proteinExistence type="predicted"/>
<protein>
    <submittedName>
        <fullName evidence="1">Cytochrome c oxidase subunit I</fullName>
    </submittedName>
</protein>